<gene>
    <name evidence="8" type="ORF">RRG08_036757</name>
</gene>
<feature type="domain" description="Iron-binding zinc finger CDGSH type" evidence="7">
    <location>
        <begin position="48"/>
        <end position="86"/>
    </location>
</feature>
<keyword evidence="6" id="KW-1133">Transmembrane helix</keyword>
<dbReference type="GO" id="GO:0046872">
    <property type="term" value="F:metal ion binding"/>
    <property type="evidence" value="ECO:0007669"/>
    <property type="project" value="UniProtKB-KW"/>
</dbReference>
<dbReference type="InterPro" id="IPR018967">
    <property type="entry name" value="FeS-contain_CDGSH-typ"/>
</dbReference>
<keyword evidence="6" id="KW-0472">Membrane</keyword>
<sequence length="102" mass="11664">MGFDLPGKEWTTYIPIATTVALAIYVAWEAMRPKIGWVNPDIQKNEEKVVHTMDVEDIGEKLSICRCWRSKTFPLCDGIHKAHNKRTGDNVGPLRLKRRNVS</sequence>
<dbReference type="GO" id="GO:0051537">
    <property type="term" value="F:2 iron, 2 sulfur cluster binding"/>
    <property type="evidence" value="ECO:0007669"/>
    <property type="project" value="UniProtKB-KW"/>
</dbReference>
<dbReference type="PANTHER" id="PTHR13680">
    <property type="entry name" value="CDGSH IRON-SULFUR DOMAIN-CONTAINING PROTEIN 1"/>
    <property type="match status" value="1"/>
</dbReference>
<keyword evidence="3" id="KW-0408">Iron</keyword>
<evidence type="ECO:0000313" key="9">
    <source>
        <dbReference type="Proteomes" id="UP001283361"/>
    </source>
</evidence>
<evidence type="ECO:0000256" key="3">
    <source>
        <dbReference type="ARBA" id="ARBA00023004"/>
    </source>
</evidence>
<dbReference type="InterPro" id="IPR042216">
    <property type="entry name" value="MitoNEET_CISD"/>
</dbReference>
<dbReference type="EMBL" id="JAWDGP010006657">
    <property type="protein sequence ID" value="KAK3737353.1"/>
    <property type="molecule type" value="Genomic_DNA"/>
</dbReference>
<evidence type="ECO:0000256" key="6">
    <source>
        <dbReference type="SAM" id="Phobius"/>
    </source>
</evidence>
<evidence type="ECO:0000256" key="5">
    <source>
        <dbReference type="ARBA" id="ARBA00034078"/>
    </source>
</evidence>
<dbReference type="InterPro" id="IPR045131">
    <property type="entry name" value="CISD1/2"/>
</dbReference>
<evidence type="ECO:0000256" key="2">
    <source>
        <dbReference type="ARBA" id="ARBA00022723"/>
    </source>
</evidence>
<dbReference type="GO" id="GO:0005741">
    <property type="term" value="C:mitochondrial outer membrane"/>
    <property type="evidence" value="ECO:0007669"/>
    <property type="project" value="TreeGrafter"/>
</dbReference>
<dbReference type="AlphaFoldDB" id="A0AAE0Y924"/>
<evidence type="ECO:0000256" key="4">
    <source>
        <dbReference type="ARBA" id="ARBA00023014"/>
    </source>
</evidence>
<keyword evidence="2" id="KW-0479">Metal-binding</keyword>
<evidence type="ECO:0000256" key="1">
    <source>
        <dbReference type="ARBA" id="ARBA00022714"/>
    </source>
</evidence>
<protein>
    <recommendedName>
        <fullName evidence="7">Iron-binding zinc finger CDGSH type domain-containing protein</fullName>
    </recommendedName>
</protein>
<keyword evidence="4" id="KW-0411">Iron-sulfur</keyword>
<evidence type="ECO:0000313" key="8">
    <source>
        <dbReference type="EMBL" id="KAK3737353.1"/>
    </source>
</evidence>
<dbReference type="FunFam" id="3.40.5.90:FF:000001">
    <property type="entry name" value="CDGSH iron-sulfur domain-containing protein 1"/>
    <property type="match status" value="1"/>
</dbReference>
<dbReference type="GO" id="GO:0010506">
    <property type="term" value="P:regulation of autophagy"/>
    <property type="evidence" value="ECO:0007669"/>
    <property type="project" value="InterPro"/>
</dbReference>
<dbReference type="Gene3D" id="3.40.5.90">
    <property type="entry name" value="CDGSH iron-sulfur domain, mitoNEET-type"/>
    <property type="match status" value="1"/>
</dbReference>
<keyword evidence="1" id="KW-0001">2Fe-2S</keyword>
<name>A0AAE0Y924_9GAST</name>
<feature type="transmembrane region" description="Helical" evidence="6">
    <location>
        <begin position="12"/>
        <end position="28"/>
    </location>
</feature>
<evidence type="ECO:0000259" key="7">
    <source>
        <dbReference type="SMART" id="SM00704"/>
    </source>
</evidence>
<keyword evidence="9" id="KW-1185">Reference proteome</keyword>
<accession>A0AAE0Y924</accession>
<dbReference type="Pfam" id="PF09360">
    <property type="entry name" value="zf-CDGSH"/>
    <property type="match status" value="1"/>
</dbReference>
<dbReference type="SMART" id="SM00704">
    <property type="entry name" value="ZnF_CDGSH"/>
    <property type="match status" value="1"/>
</dbReference>
<comment type="cofactor">
    <cofactor evidence="5">
        <name>[2Fe-2S] cluster</name>
        <dbReference type="ChEBI" id="CHEBI:190135"/>
    </cofactor>
</comment>
<keyword evidence="6" id="KW-0812">Transmembrane</keyword>
<reference evidence="8" key="1">
    <citation type="journal article" date="2023" name="G3 (Bethesda)">
        <title>A reference genome for the long-term kleptoplast-retaining sea slug Elysia crispata morphotype clarki.</title>
        <authorList>
            <person name="Eastman K.E."/>
            <person name="Pendleton A.L."/>
            <person name="Shaikh M.A."/>
            <person name="Suttiyut T."/>
            <person name="Ogas R."/>
            <person name="Tomko P."/>
            <person name="Gavelis G."/>
            <person name="Widhalm J.R."/>
            <person name="Wisecaver J.H."/>
        </authorList>
    </citation>
    <scope>NUCLEOTIDE SEQUENCE</scope>
    <source>
        <strain evidence="8">ECLA1</strain>
    </source>
</reference>
<organism evidence="8 9">
    <name type="scientific">Elysia crispata</name>
    <name type="common">lettuce slug</name>
    <dbReference type="NCBI Taxonomy" id="231223"/>
    <lineage>
        <taxon>Eukaryota</taxon>
        <taxon>Metazoa</taxon>
        <taxon>Spiralia</taxon>
        <taxon>Lophotrochozoa</taxon>
        <taxon>Mollusca</taxon>
        <taxon>Gastropoda</taxon>
        <taxon>Heterobranchia</taxon>
        <taxon>Euthyneura</taxon>
        <taxon>Panpulmonata</taxon>
        <taxon>Sacoglossa</taxon>
        <taxon>Placobranchoidea</taxon>
        <taxon>Plakobranchidae</taxon>
        <taxon>Elysia</taxon>
    </lineage>
</organism>
<proteinExistence type="predicted"/>
<dbReference type="PANTHER" id="PTHR13680:SF5">
    <property type="entry name" value="CDGSH IRON-SULFUR DOMAIN-CONTAINING PROTEIN 1"/>
    <property type="match status" value="1"/>
</dbReference>
<comment type="caution">
    <text evidence="8">The sequence shown here is derived from an EMBL/GenBank/DDBJ whole genome shotgun (WGS) entry which is preliminary data.</text>
</comment>
<dbReference type="Proteomes" id="UP001283361">
    <property type="component" value="Unassembled WGS sequence"/>
</dbReference>